<feature type="compositionally biased region" description="Low complexity" evidence="1">
    <location>
        <begin position="107"/>
        <end position="121"/>
    </location>
</feature>
<dbReference type="CDD" id="cd00067">
    <property type="entry name" value="GAL4"/>
    <property type="match status" value="1"/>
</dbReference>
<evidence type="ECO:0000313" key="4">
    <source>
        <dbReference type="Proteomes" id="UP001152885"/>
    </source>
</evidence>
<dbReference type="GO" id="GO:0008270">
    <property type="term" value="F:zinc ion binding"/>
    <property type="evidence" value="ECO:0007669"/>
    <property type="project" value="InterPro"/>
</dbReference>
<dbReference type="EMBL" id="CANTUO010000001">
    <property type="protein sequence ID" value="CAI5757049.1"/>
    <property type="molecule type" value="Genomic_DNA"/>
</dbReference>
<dbReference type="AlphaFoldDB" id="A0A9W4TUC4"/>
<protein>
    <recommendedName>
        <fullName evidence="2">Zn(2)-C6 fungal-type domain-containing protein</fullName>
    </recommendedName>
</protein>
<feature type="region of interest" description="Disordered" evidence="1">
    <location>
        <begin position="185"/>
        <end position="214"/>
    </location>
</feature>
<dbReference type="OrthoDB" id="4060227at2759"/>
<dbReference type="InterPro" id="IPR001138">
    <property type="entry name" value="Zn2Cys6_DnaBD"/>
</dbReference>
<dbReference type="PANTHER" id="PTHR30304:SF4">
    <property type="entry name" value="ZN(II)2CYS6 TRANSCRIPTION FACTOR (EUROFUNG)"/>
    <property type="match status" value="1"/>
</dbReference>
<keyword evidence="4" id="KW-1185">Reference proteome</keyword>
<dbReference type="Proteomes" id="UP001152885">
    <property type="component" value="Unassembled WGS sequence"/>
</dbReference>
<name>A0A9W4TUC4_9ASCO</name>
<accession>A0A9W4TUC4</accession>
<dbReference type="PANTHER" id="PTHR30304">
    <property type="entry name" value="D-TAGATOSE-1,6-BISPHOSPHATE ALDOLASE"/>
    <property type="match status" value="1"/>
</dbReference>
<dbReference type="PROSITE" id="PS50048">
    <property type="entry name" value="ZN2_CY6_FUNGAL_2"/>
    <property type="match status" value="1"/>
</dbReference>
<sequence length="734" mass="84454">MAKDKRTKPCCNCKRSKVKCVYENLLPCQRCLKTGQASTCQFIPKLPSLKLPDLNSNGSSNNTNNRSENFQPFIHQQQYNNNTKLPPPPILPNSFPPQPQVHPQPRPQYHQPQQQFQQSQPLTDPWKSSIEQTLHSFDDKINSLVDLLKTNQQQQQIQQQQQYQQQVLSNSNYSQSSLPSIIPSISNITSRSETPTKRIFEDQQGYSPNKSRKLDVPRDFRDGYVTKSEANELFTFFNDKISQQLFGFEIRKLSINDLWNSCPILVCTVCTIASIHHPKLKSKSDQLQEYLRELCNSIFFENKPKNINEGFNVIIALILCSFWLSDSQMFTGLALQLAKEFKMDQPTKNKEYLKLWYLIYVLDGQQSLTFNRTPLMNNDEYSLKYSKRILIENKDLKFKDEKVIAHNDISDEEMEKLIARQKFTDLRLVSQVEYNQALNEAFRGNAWDLLVPSSFGIPSKSNIELDKWMVSWTVLLSPITNFQGAIWSTKSTLIYYNFAKMHINSKEVREMSINPNENKFPKWENNKILNNNVPKITIEQEDTDDSDESESEEEEEGEENAILVSDPLVNANIAINAAQTVLNLVINDNDILENLKYVPVHIHIMLYYAALLLINPINTNEHEYYMKLIDSLKILNSLKKKIYANLPIDTKFGNKLIASLEDIGIEKLNDIKSYVDTIEDNDIKDDFIIKVNALIESSENIEEIVDRDSGSSRSASPSLPEKISAWPGSHHGHP</sequence>
<organism evidence="3 4">
    <name type="scientific">Candida verbasci</name>
    <dbReference type="NCBI Taxonomy" id="1227364"/>
    <lineage>
        <taxon>Eukaryota</taxon>
        <taxon>Fungi</taxon>
        <taxon>Dikarya</taxon>
        <taxon>Ascomycota</taxon>
        <taxon>Saccharomycotina</taxon>
        <taxon>Pichiomycetes</taxon>
        <taxon>Debaryomycetaceae</taxon>
        <taxon>Candida/Lodderomyces clade</taxon>
        <taxon>Candida</taxon>
    </lineage>
</organism>
<dbReference type="InterPro" id="IPR050246">
    <property type="entry name" value="Class_II_FBP_aldolase"/>
</dbReference>
<proteinExistence type="predicted"/>
<feature type="compositionally biased region" description="Pro residues" evidence="1">
    <location>
        <begin position="85"/>
        <end position="106"/>
    </location>
</feature>
<dbReference type="PROSITE" id="PS00463">
    <property type="entry name" value="ZN2_CY6_FUNGAL_1"/>
    <property type="match status" value="1"/>
</dbReference>
<evidence type="ECO:0000259" key="2">
    <source>
        <dbReference type="PROSITE" id="PS50048"/>
    </source>
</evidence>
<evidence type="ECO:0000256" key="1">
    <source>
        <dbReference type="SAM" id="MobiDB-lite"/>
    </source>
</evidence>
<feature type="compositionally biased region" description="Acidic residues" evidence="1">
    <location>
        <begin position="539"/>
        <end position="559"/>
    </location>
</feature>
<gene>
    <name evidence="3" type="ORF">CANVERA_P1566</name>
</gene>
<feature type="region of interest" description="Disordered" evidence="1">
    <location>
        <begin position="534"/>
        <end position="561"/>
    </location>
</feature>
<dbReference type="GO" id="GO:0000981">
    <property type="term" value="F:DNA-binding transcription factor activity, RNA polymerase II-specific"/>
    <property type="evidence" value="ECO:0007669"/>
    <property type="project" value="InterPro"/>
</dbReference>
<reference evidence="3" key="1">
    <citation type="submission" date="2022-12" db="EMBL/GenBank/DDBJ databases">
        <authorList>
            <person name="Brejova B."/>
        </authorList>
    </citation>
    <scope>NUCLEOTIDE SEQUENCE</scope>
</reference>
<feature type="region of interest" description="Disordered" evidence="1">
    <location>
        <begin position="705"/>
        <end position="734"/>
    </location>
</feature>
<dbReference type="CDD" id="cd12148">
    <property type="entry name" value="fungal_TF_MHR"/>
    <property type="match status" value="1"/>
</dbReference>
<evidence type="ECO:0000313" key="3">
    <source>
        <dbReference type="EMBL" id="CAI5757049.1"/>
    </source>
</evidence>
<comment type="caution">
    <text evidence="3">The sequence shown here is derived from an EMBL/GenBank/DDBJ whole genome shotgun (WGS) entry which is preliminary data.</text>
</comment>
<feature type="domain" description="Zn(2)-C6 fungal-type" evidence="2">
    <location>
        <begin position="9"/>
        <end position="42"/>
    </location>
</feature>
<feature type="region of interest" description="Disordered" evidence="1">
    <location>
        <begin position="79"/>
        <end position="126"/>
    </location>
</feature>